<dbReference type="GO" id="GO:0016301">
    <property type="term" value="F:kinase activity"/>
    <property type="evidence" value="ECO:0007669"/>
    <property type="project" value="UniProtKB-KW"/>
</dbReference>
<accession>A0A127ZI11</accession>
<name>A0A127ZI11_9BASI</name>
<keyword evidence="1" id="KW-0418">Kinase</keyword>
<dbReference type="EMBL" id="LK056691">
    <property type="protein sequence ID" value="CDU25750.1"/>
    <property type="molecule type" value="Genomic_DNA"/>
</dbReference>
<sequence length="108" mass="11718">MAAVFEALSSTNVGTSNAVTELIERETAACYEVLAGSACPHFECVGKDESIPTEDAAYDKHLFHHRTYEMQALRSLASVGEYDCGLGRASIEGLAYLASEVTNDYWCS</sequence>
<protein>
    <submittedName>
        <fullName evidence="1">Related to CDC5-Serine/threonine-protein kinase</fullName>
    </submittedName>
</protein>
<organism evidence="1">
    <name type="scientific">Sporisorium scitamineum</name>
    <dbReference type="NCBI Taxonomy" id="49012"/>
    <lineage>
        <taxon>Eukaryota</taxon>
        <taxon>Fungi</taxon>
        <taxon>Dikarya</taxon>
        <taxon>Basidiomycota</taxon>
        <taxon>Ustilaginomycotina</taxon>
        <taxon>Ustilaginomycetes</taxon>
        <taxon>Ustilaginales</taxon>
        <taxon>Ustilaginaceae</taxon>
        <taxon>Sporisorium</taxon>
    </lineage>
</organism>
<keyword evidence="1" id="KW-0808">Transferase</keyword>
<evidence type="ECO:0000313" key="1">
    <source>
        <dbReference type="EMBL" id="CDU25750.1"/>
    </source>
</evidence>
<reference evidence="1" key="1">
    <citation type="submission" date="2014-06" db="EMBL/GenBank/DDBJ databases">
        <authorList>
            <person name="Ju J."/>
            <person name="Zhang J."/>
        </authorList>
    </citation>
    <scope>NUCLEOTIDE SEQUENCE</scope>
    <source>
        <strain evidence="1">SscI8</strain>
    </source>
</reference>
<dbReference type="OrthoDB" id="10668156at2759"/>
<dbReference type="AlphaFoldDB" id="A0A127ZI11"/>
<gene>
    <name evidence="1" type="ORF">SPSC_05921</name>
</gene>
<proteinExistence type="predicted"/>